<dbReference type="InterPro" id="IPR012281">
    <property type="entry name" value="Phospholipid_synth_PlsX-like"/>
</dbReference>
<comment type="caution">
    <text evidence="11">The sequence shown here is derived from an EMBL/GenBank/DDBJ whole genome shotgun (WGS) entry which is preliminary data.</text>
</comment>
<evidence type="ECO:0000256" key="6">
    <source>
        <dbReference type="ARBA" id="ARBA00023209"/>
    </source>
</evidence>
<dbReference type="SUPFAM" id="SSF53659">
    <property type="entry name" value="Isocitrate/Isopropylmalate dehydrogenase-like"/>
    <property type="match status" value="1"/>
</dbReference>
<proteinExistence type="inferred from homology"/>
<evidence type="ECO:0000256" key="3">
    <source>
        <dbReference type="ARBA" id="ARBA00022516"/>
    </source>
</evidence>
<comment type="catalytic activity">
    <reaction evidence="1 10">
        <text>a fatty acyl-[ACP] + phosphate = an acyl phosphate + holo-[ACP]</text>
        <dbReference type="Rhea" id="RHEA:42292"/>
        <dbReference type="Rhea" id="RHEA-COMP:9685"/>
        <dbReference type="Rhea" id="RHEA-COMP:14125"/>
        <dbReference type="ChEBI" id="CHEBI:43474"/>
        <dbReference type="ChEBI" id="CHEBI:59918"/>
        <dbReference type="ChEBI" id="CHEBI:64479"/>
        <dbReference type="ChEBI" id="CHEBI:138651"/>
        <dbReference type="EC" id="2.3.1.274"/>
    </reaction>
</comment>
<dbReference type="PANTHER" id="PTHR30100:SF1">
    <property type="entry name" value="PHOSPHATE ACYLTRANSFERASE"/>
    <property type="match status" value="1"/>
</dbReference>
<dbReference type="GO" id="GO:0006633">
    <property type="term" value="P:fatty acid biosynthetic process"/>
    <property type="evidence" value="ECO:0007669"/>
    <property type="project" value="UniProtKB-UniRule"/>
</dbReference>
<dbReference type="EC" id="2.3.1.274" evidence="8 10"/>
<dbReference type="PANTHER" id="PTHR30100">
    <property type="entry name" value="FATTY ACID/PHOSPHOLIPID SYNTHESIS PROTEIN PLSX"/>
    <property type="match status" value="1"/>
</dbReference>
<comment type="similarity">
    <text evidence="10">Belongs to the PlsX family.</text>
</comment>
<dbReference type="OrthoDB" id="9806408at2"/>
<comment type="function">
    <text evidence="10">Catalyzes the reversible formation of acyl-phosphate (acyl-PO(4)) from acyl-[acyl-carrier-protein] (acyl-ACP). This enzyme utilizes acyl-ACP as fatty acyl donor, but not acyl-CoA.</text>
</comment>
<evidence type="ECO:0000256" key="7">
    <source>
        <dbReference type="ARBA" id="ARBA00023264"/>
    </source>
</evidence>
<protein>
    <recommendedName>
        <fullName evidence="8 10">Phosphate acyltransferase</fullName>
        <ecNumber evidence="8 10">2.3.1.274</ecNumber>
    </recommendedName>
    <alternativeName>
        <fullName evidence="10">Acyl-ACP phosphotransacylase</fullName>
    </alternativeName>
    <alternativeName>
        <fullName evidence="10">Acyl-[acyl-carrier-protein]--phosphate acyltransferase</fullName>
    </alternativeName>
    <alternativeName>
        <fullName evidence="10">Phosphate-acyl-ACP acyltransferase</fullName>
    </alternativeName>
</protein>
<keyword evidence="11" id="KW-0012">Acyltransferase</keyword>
<dbReference type="RefSeq" id="WP_148865662.1">
    <property type="nucleotide sequence ID" value="NZ_VNHO01000001.1"/>
</dbReference>
<keyword evidence="12" id="KW-1185">Reference proteome</keyword>
<keyword evidence="7 10" id="KW-1208">Phospholipid metabolism</keyword>
<dbReference type="Pfam" id="PF02504">
    <property type="entry name" value="FA_synthesis"/>
    <property type="match status" value="1"/>
</dbReference>
<dbReference type="EMBL" id="VNHO01000001">
    <property type="protein sequence ID" value="TYP59974.1"/>
    <property type="molecule type" value="Genomic_DNA"/>
</dbReference>
<evidence type="ECO:0000313" key="11">
    <source>
        <dbReference type="EMBL" id="TYP59974.1"/>
    </source>
</evidence>
<dbReference type="NCBIfam" id="TIGR00182">
    <property type="entry name" value="plsX"/>
    <property type="match status" value="1"/>
</dbReference>
<organism evidence="11 12">
    <name type="scientific">Thermosediminibacter litoriperuensis</name>
    <dbReference type="NCBI Taxonomy" id="291989"/>
    <lineage>
        <taxon>Bacteria</taxon>
        <taxon>Bacillati</taxon>
        <taxon>Bacillota</taxon>
        <taxon>Clostridia</taxon>
        <taxon>Thermosediminibacterales</taxon>
        <taxon>Thermosediminibacteraceae</taxon>
        <taxon>Thermosediminibacter</taxon>
    </lineage>
</organism>
<dbReference type="UniPathway" id="UPA00085"/>
<evidence type="ECO:0000256" key="1">
    <source>
        <dbReference type="ARBA" id="ARBA00001232"/>
    </source>
</evidence>
<keyword evidence="6 10" id="KW-0594">Phospholipid biosynthesis</keyword>
<dbReference type="GO" id="GO:0008654">
    <property type="term" value="P:phospholipid biosynthetic process"/>
    <property type="evidence" value="ECO:0007669"/>
    <property type="project" value="UniProtKB-KW"/>
</dbReference>
<dbReference type="PIRSF" id="PIRSF002465">
    <property type="entry name" value="Phsphlp_syn_PlsX"/>
    <property type="match status" value="1"/>
</dbReference>
<name>A0A5S5AZ32_9FIRM</name>
<reference evidence="11 12" key="1">
    <citation type="submission" date="2019-07" db="EMBL/GenBank/DDBJ databases">
        <title>Genomic Encyclopedia of Type Strains, Phase I: the one thousand microbial genomes (KMG-I) project.</title>
        <authorList>
            <person name="Kyrpides N."/>
        </authorList>
    </citation>
    <scope>NUCLEOTIDE SEQUENCE [LARGE SCALE GENOMIC DNA]</scope>
    <source>
        <strain evidence="11 12">DSM 16647</strain>
    </source>
</reference>
<evidence type="ECO:0000256" key="9">
    <source>
        <dbReference type="ARBA" id="ARBA00046608"/>
    </source>
</evidence>
<dbReference type="GO" id="GO:0043811">
    <property type="term" value="F:phosphate:acyl-[acyl carrier protein] acyltransferase activity"/>
    <property type="evidence" value="ECO:0007669"/>
    <property type="project" value="UniProtKB-UniRule"/>
</dbReference>
<evidence type="ECO:0000256" key="4">
    <source>
        <dbReference type="ARBA" id="ARBA00022679"/>
    </source>
</evidence>
<dbReference type="Proteomes" id="UP000322294">
    <property type="component" value="Unassembled WGS sequence"/>
</dbReference>
<evidence type="ECO:0000313" key="12">
    <source>
        <dbReference type="Proteomes" id="UP000322294"/>
    </source>
</evidence>
<evidence type="ECO:0000256" key="10">
    <source>
        <dbReference type="HAMAP-Rule" id="MF_00019"/>
    </source>
</evidence>
<comment type="subunit">
    <text evidence="9 10">Homodimer. Probably interacts with PlsY.</text>
</comment>
<gene>
    <name evidence="10" type="primary">plsX</name>
    <name evidence="11" type="ORF">LZ11_00136</name>
</gene>
<evidence type="ECO:0000256" key="8">
    <source>
        <dbReference type="ARBA" id="ARBA00024069"/>
    </source>
</evidence>
<keyword evidence="3 10" id="KW-0444">Lipid biosynthesis</keyword>
<dbReference type="Gene3D" id="3.40.718.10">
    <property type="entry name" value="Isopropylmalate Dehydrogenase"/>
    <property type="match status" value="1"/>
</dbReference>
<dbReference type="HAMAP" id="MF_00019">
    <property type="entry name" value="PlsX"/>
    <property type="match status" value="1"/>
</dbReference>
<accession>A0A5S5AZ32</accession>
<dbReference type="GO" id="GO:0005737">
    <property type="term" value="C:cytoplasm"/>
    <property type="evidence" value="ECO:0007669"/>
    <property type="project" value="UniProtKB-SubCell"/>
</dbReference>
<evidence type="ECO:0000256" key="2">
    <source>
        <dbReference type="ARBA" id="ARBA00022490"/>
    </source>
</evidence>
<keyword evidence="4 10" id="KW-0808">Transferase</keyword>
<comment type="subcellular location">
    <subcellularLocation>
        <location evidence="10">Cytoplasm</location>
    </subcellularLocation>
    <text evidence="10">Associated with the membrane possibly through PlsY.</text>
</comment>
<keyword evidence="2 10" id="KW-0963">Cytoplasm</keyword>
<keyword evidence="5 10" id="KW-0443">Lipid metabolism</keyword>
<dbReference type="AlphaFoldDB" id="A0A5S5AZ32"/>
<sequence length="333" mass="35522">MKIIVDAMGGDNAPEEVVLGALEAVKNLDLDVVLVGNEEKIRRYITTPAPKIEVVNAAEVIGNDEPPVAAIRTKKDASIPKGMRLLKEGQGSAMVSAGSTGALMAGGLFILGRFEGVERPAIATLVPTRKKPALLLDIGANSDSKPRNLVQFAVMGSVYSREILGVEKPRVGLLNIGVEEEKGSNAVKTAYGILKGLKDINFGGNAEARDFFDGDFDVVVCDGFVGNIFLKTVEGFGSFLLDQLKTEVKGKLTYSIGALLIKPALKAVKARMDYSEYGGAMFLGLDGILIKCHGSSDRKAIFNGIKMAKQFAESDVHLKLKKALIDIEGELSP</sequence>
<dbReference type="InterPro" id="IPR003664">
    <property type="entry name" value="FA_synthesis"/>
</dbReference>
<evidence type="ECO:0000256" key="5">
    <source>
        <dbReference type="ARBA" id="ARBA00023098"/>
    </source>
</evidence>
<comment type="pathway">
    <text evidence="10">Lipid metabolism; phospholipid metabolism.</text>
</comment>